<dbReference type="EMBL" id="JAKROA010000003">
    <property type="protein sequence ID" value="KAL5108757.1"/>
    <property type="molecule type" value="Genomic_DNA"/>
</dbReference>
<sequence>MCEIRITDCTGCLRSSNGSSGLGSLYVDENRLNAIRSVSRQGTKPLLRIGKAHRPDEELRSSLRQTNLLFYRMTTTEKKRGKPHKCM</sequence>
<evidence type="ECO:0000313" key="1">
    <source>
        <dbReference type="EMBL" id="KAL5108757.1"/>
    </source>
</evidence>
<dbReference type="Proteomes" id="UP001651158">
    <property type="component" value="Unassembled WGS sequence"/>
</dbReference>
<gene>
    <name evidence="1" type="ORF">TcWFU_003664</name>
</gene>
<keyword evidence="2" id="KW-1185">Reference proteome</keyword>
<evidence type="ECO:0000313" key="2">
    <source>
        <dbReference type="Proteomes" id="UP001651158"/>
    </source>
</evidence>
<proteinExistence type="predicted"/>
<name>A0ABR4QGT8_9CEST</name>
<accession>A0ABR4QGT8</accession>
<protein>
    <submittedName>
        <fullName evidence="1">Uncharacterized protein</fullName>
    </submittedName>
</protein>
<organism evidence="1 2">
    <name type="scientific">Taenia crassiceps</name>
    <dbReference type="NCBI Taxonomy" id="6207"/>
    <lineage>
        <taxon>Eukaryota</taxon>
        <taxon>Metazoa</taxon>
        <taxon>Spiralia</taxon>
        <taxon>Lophotrochozoa</taxon>
        <taxon>Platyhelminthes</taxon>
        <taxon>Cestoda</taxon>
        <taxon>Eucestoda</taxon>
        <taxon>Cyclophyllidea</taxon>
        <taxon>Taeniidae</taxon>
        <taxon>Taenia</taxon>
    </lineage>
</organism>
<reference evidence="1 2" key="1">
    <citation type="journal article" date="2022" name="Front. Cell. Infect. Microbiol.">
        <title>The Genomes of Two Strains of Taenia crassiceps the Animal Model for the Study of Human Cysticercosis.</title>
        <authorList>
            <person name="Bobes R.J."/>
            <person name="Estrada K."/>
            <person name="Rios-Valencia D.G."/>
            <person name="Calderon-Gallegos A."/>
            <person name="de la Torre P."/>
            <person name="Carrero J.C."/>
            <person name="Sanchez-Flores A."/>
            <person name="Laclette J.P."/>
        </authorList>
    </citation>
    <scope>NUCLEOTIDE SEQUENCE [LARGE SCALE GENOMIC DNA]</scope>
    <source>
        <strain evidence="1">WFUcys</strain>
    </source>
</reference>
<comment type="caution">
    <text evidence="1">The sequence shown here is derived from an EMBL/GenBank/DDBJ whole genome shotgun (WGS) entry which is preliminary data.</text>
</comment>